<gene>
    <name evidence="1" type="ORF">RCOM_1904980</name>
</gene>
<dbReference type="AlphaFoldDB" id="B9THR2"/>
<reference evidence="2" key="1">
    <citation type="journal article" date="2010" name="Nat. Biotechnol.">
        <title>Draft genome sequence of the oilseed species Ricinus communis.</title>
        <authorList>
            <person name="Chan A.P."/>
            <person name="Crabtree J."/>
            <person name="Zhao Q."/>
            <person name="Lorenzi H."/>
            <person name="Orvis J."/>
            <person name="Puiu D."/>
            <person name="Melake-Berhan A."/>
            <person name="Jones K.M."/>
            <person name="Redman J."/>
            <person name="Chen G."/>
            <person name="Cahoon E.B."/>
            <person name="Gedil M."/>
            <person name="Stanke M."/>
            <person name="Haas B.J."/>
            <person name="Wortman J.R."/>
            <person name="Fraser-Liggett C.M."/>
            <person name="Ravel J."/>
            <person name="Rabinowicz P.D."/>
        </authorList>
    </citation>
    <scope>NUCLEOTIDE SEQUENCE [LARGE SCALE GENOMIC DNA]</scope>
    <source>
        <strain evidence="2">cv. Hale</strain>
    </source>
</reference>
<protein>
    <submittedName>
        <fullName evidence="1">Uncharacterized protein</fullName>
    </submittedName>
</protein>
<evidence type="ECO:0000313" key="2">
    <source>
        <dbReference type="Proteomes" id="UP000008311"/>
    </source>
</evidence>
<keyword evidence="2" id="KW-1185">Reference proteome</keyword>
<feature type="non-terminal residue" evidence="1">
    <location>
        <position position="131"/>
    </location>
</feature>
<accession>B9THR2</accession>
<organism evidence="1 2">
    <name type="scientific">Ricinus communis</name>
    <name type="common">Castor bean</name>
    <dbReference type="NCBI Taxonomy" id="3988"/>
    <lineage>
        <taxon>Eukaryota</taxon>
        <taxon>Viridiplantae</taxon>
        <taxon>Streptophyta</taxon>
        <taxon>Embryophyta</taxon>
        <taxon>Tracheophyta</taxon>
        <taxon>Spermatophyta</taxon>
        <taxon>Magnoliopsida</taxon>
        <taxon>eudicotyledons</taxon>
        <taxon>Gunneridae</taxon>
        <taxon>Pentapetalae</taxon>
        <taxon>rosids</taxon>
        <taxon>fabids</taxon>
        <taxon>Malpighiales</taxon>
        <taxon>Euphorbiaceae</taxon>
        <taxon>Acalyphoideae</taxon>
        <taxon>Acalypheae</taxon>
        <taxon>Ricinus</taxon>
    </lineage>
</organism>
<dbReference type="Proteomes" id="UP000008311">
    <property type="component" value="Unassembled WGS sequence"/>
</dbReference>
<dbReference type="EMBL" id="EQ981799">
    <property type="protein sequence ID" value="EEF24602.1"/>
    <property type="molecule type" value="Genomic_DNA"/>
</dbReference>
<dbReference type="InParanoid" id="B9THR2"/>
<evidence type="ECO:0000313" key="1">
    <source>
        <dbReference type="EMBL" id="EEF24602.1"/>
    </source>
</evidence>
<sequence>HRAAGRADVVQAGVRVEAAADGFRRAVDQVLDEIGAEHTHPLAQLARGQQLDQQRRVLGVGQASGDVVQVVDQLVFVRMTTHRVDAADTVLQLDLAHHHLGQVRQQRRFLGAERARPVVDHAQRAEAVARA</sequence>
<name>B9THR2_RICCO</name>
<feature type="non-terminal residue" evidence="1">
    <location>
        <position position="1"/>
    </location>
</feature>
<proteinExistence type="predicted"/>